<sequence length="89" mass="10255">MGTELNISPVLKEKIFDLKTNPDGKIMKIVSYFPLSDNERTEILSSLGSNSFDNFSSIFSDTVSEEEWNKTKEQIIKKFNDELFDIDKI</sequence>
<organism evidence="1 2">
    <name type="scientific">Nitrosopumilus adriaticus</name>
    <dbReference type="NCBI Taxonomy" id="1580092"/>
    <lineage>
        <taxon>Archaea</taxon>
        <taxon>Nitrososphaerota</taxon>
        <taxon>Nitrososphaeria</taxon>
        <taxon>Nitrosopumilales</taxon>
        <taxon>Nitrosopumilaceae</taxon>
        <taxon>Nitrosopumilus</taxon>
    </lineage>
</organism>
<dbReference type="Proteomes" id="UP000032408">
    <property type="component" value="Chromosome"/>
</dbReference>
<dbReference type="HOGENOM" id="CLU_2475840_0_0_2"/>
<dbReference type="KEGG" id="nin:NADRNF5_1436"/>
<dbReference type="GeneID" id="24820620"/>
<keyword evidence="2" id="KW-1185">Reference proteome</keyword>
<dbReference type="RefSeq" id="WP_048116443.1">
    <property type="nucleotide sequence ID" value="NZ_CP011070.1"/>
</dbReference>
<name>A0A0D5C438_9ARCH</name>
<dbReference type="AlphaFoldDB" id="A0A0D5C438"/>
<evidence type="ECO:0000313" key="1">
    <source>
        <dbReference type="EMBL" id="AJW71120.1"/>
    </source>
</evidence>
<dbReference type="EMBL" id="CP011070">
    <property type="protein sequence ID" value="AJW71120.1"/>
    <property type="molecule type" value="Genomic_DNA"/>
</dbReference>
<dbReference type="STRING" id="1580092.NADRNF5_1436"/>
<dbReference type="OrthoDB" id="3089at2157"/>
<proteinExistence type="predicted"/>
<evidence type="ECO:0000313" key="2">
    <source>
        <dbReference type="Proteomes" id="UP000032408"/>
    </source>
</evidence>
<protein>
    <submittedName>
        <fullName evidence="1">Uncharacterized protein</fullName>
    </submittedName>
</protein>
<accession>A0A0D5C438</accession>
<reference evidence="1 2" key="2">
    <citation type="journal article" date="2016" name="ISME J.">
        <title>Physiological and genomic characterization of two novel marine thaumarchaeal strains indicates niche differentiation.</title>
        <authorList>
            <person name="Bayer B."/>
            <person name="Vojvoda J."/>
            <person name="Offre P."/>
            <person name="Alves R.J."/>
            <person name="Elisabeth N.H."/>
            <person name="Garcia J.A."/>
            <person name="Volland J.M."/>
            <person name="Srivastava A."/>
            <person name="Schleper C."/>
            <person name="Herndl G.J."/>
        </authorList>
    </citation>
    <scope>NUCLEOTIDE SEQUENCE [LARGE SCALE GENOMIC DNA]</scope>
    <source>
        <strain evidence="1 2">NF5</strain>
    </source>
</reference>
<reference evidence="2" key="1">
    <citation type="submission" date="2015-03" db="EMBL/GenBank/DDBJ databases">
        <title>Characterization of two novel Thaumarchaeota isolated from the Northern Adriatic Sea.</title>
        <authorList>
            <person name="Bayer B."/>
            <person name="Vojvoda J."/>
            <person name="Offre P."/>
            <person name="Srivastava A."/>
            <person name="Elisabeth N."/>
            <person name="Garcia J.A.L."/>
            <person name="Schleper C."/>
            <person name="Herndl G.J."/>
        </authorList>
    </citation>
    <scope>NUCLEOTIDE SEQUENCE [LARGE SCALE GENOMIC DNA]</scope>
    <source>
        <strain evidence="2">NF5</strain>
    </source>
</reference>
<gene>
    <name evidence="1" type="ORF">NADRNF5_1436</name>
</gene>